<keyword evidence="5" id="KW-1133">Transmembrane helix</keyword>
<evidence type="ECO:0000256" key="7">
    <source>
        <dbReference type="ARBA" id="ARBA00023136"/>
    </source>
</evidence>
<evidence type="ECO:0000259" key="9">
    <source>
        <dbReference type="PROSITE" id="PS51704"/>
    </source>
</evidence>
<dbReference type="SUPFAM" id="SSF51695">
    <property type="entry name" value="PLC-like phosphodiesterases"/>
    <property type="match status" value="1"/>
</dbReference>
<dbReference type="InterPro" id="IPR017946">
    <property type="entry name" value="PLC-like_Pdiesterase_TIM-brl"/>
</dbReference>
<keyword evidence="11" id="KW-1185">Reference proteome</keyword>
<dbReference type="PANTHER" id="PTHR42758">
    <property type="entry name" value="PHOSPHATIDYLGLYCEROL PHOSPHOLIPASE C"/>
    <property type="match status" value="1"/>
</dbReference>
<dbReference type="InterPro" id="IPR052271">
    <property type="entry name" value="GDPD-Related"/>
</dbReference>
<comment type="caution">
    <text evidence="10">The sequence shown here is derived from an EMBL/GenBank/DDBJ whole genome shotgun (WGS) entry which is preliminary data.</text>
</comment>
<keyword evidence="6" id="KW-0443">Lipid metabolism</keyword>
<dbReference type="Proteomes" id="UP001054902">
    <property type="component" value="Unassembled WGS sequence"/>
</dbReference>
<organism evidence="10 11">
    <name type="scientific">Chaetoceros tenuissimus</name>
    <dbReference type="NCBI Taxonomy" id="426638"/>
    <lineage>
        <taxon>Eukaryota</taxon>
        <taxon>Sar</taxon>
        <taxon>Stramenopiles</taxon>
        <taxon>Ochrophyta</taxon>
        <taxon>Bacillariophyta</taxon>
        <taxon>Coscinodiscophyceae</taxon>
        <taxon>Chaetocerotophycidae</taxon>
        <taxon>Chaetocerotales</taxon>
        <taxon>Chaetocerotaceae</taxon>
        <taxon>Chaetoceros</taxon>
    </lineage>
</organism>
<evidence type="ECO:0000313" key="11">
    <source>
        <dbReference type="Proteomes" id="UP001054902"/>
    </source>
</evidence>
<sequence length="716" mass="79102">MVKFGRHCEAFAAENGNLYVVPYANIRNNLIENIVDKHDPIHNDKFEQEWQTALKNASKDFGKSMVNLWQKVFDGIIKLNPKHGEDIRGALPDTALRTYLSLSTMEDAQELLSMVKQIYNTALTNSEALRKLVKKFDKQHGQNLSHRLLSQVYGSNFTTGQSTLQAGISLIRASLGLDEGYDSDSDDDGAGSVASVGKVSKTSNHDYRVQKRQRELDWLKRLVTEIPQDEIGSLIAHRGFHNVSDRSDYRPLENSLASYEAAWTSGIPLCECDIALTRDEKLILAHDEDFIRLALDPNADLSKRKIGDITYRELMSMPLKTGNRPPLLIDVLRSAEAIGGKSQLVIEIKPGNVAAASALARLFLRHPDLMARCAVVMSFDAFAMHTLRKDLQTLVPMVEEAKKEGVESLPRTASVSFPTNMSIGNLGYRVDLHSEGINQSQIAMDKVAEDRASPKIHGHKRTESHDHFGVGLADNLPRSRSSSFSFTPFMRQHQNSPQPKQNDEVATDTDDDYAIGMTPTSSPSLTSLNANIANLTIANSKSNSPSNDKGNSGPVPLLLPPRAMQQTGAPPTPPMLRPALPKVQSKVPKLLLLTVAEKPKNQYELVLHIDDILQVEDWIVTKDGSLDGAYIQYEPDMLTEEGASNLRKLSSRGYLVGVWQLAGKDPDCYEMFHHLVEKGGVSFVNTDLPRGFKKGVAPAPMSPRRGTSHGGHSFGM</sequence>
<dbReference type="GO" id="GO:0016020">
    <property type="term" value="C:membrane"/>
    <property type="evidence" value="ECO:0007669"/>
    <property type="project" value="UniProtKB-SubCell"/>
</dbReference>
<feature type="compositionally biased region" description="Polar residues" evidence="8">
    <location>
        <begin position="540"/>
        <end position="550"/>
    </location>
</feature>
<accession>A0AAD3H9U4</accession>
<feature type="domain" description="GP-PDE" evidence="9">
    <location>
        <begin position="232"/>
        <end position="485"/>
    </location>
</feature>
<dbReference type="InterPro" id="IPR030395">
    <property type="entry name" value="GP_PDE_dom"/>
</dbReference>
<feature type="region of interest" description="Disordered" evidence="8">
    <location>
        <begin position="489"/>
        <end position="526"/>
    </location>
</feature>
<keyword evidence="3" id="KW-0812">Transmembrane</keyword>
<dbReference type="GO" id="GO:0008081">
    <property type="term" value="F:phosphoric diester hydrolase activity"/>
    <property type="evidence" value="ECO:0007669"/>
    <property type="project" value="InterPro"/>
</dbReference>
<evidence type="ECO:0000256" key="5">
    <source>
        <dbReference type="ARBA" id="ARBA00022989"/>
    </source>
</evidence>
<evidence type="ECO:0000313" key="10">
    <source>
        <dbReference type="EMBL" id="GFH55279.1"/>
    </source>
</evidence>
<dbReference type="PANTHER" id="PTHR42758:SF2">
    <property type="entry name" value="PHOSPHATIDYLGLYCEROL PHOSPHOLIPASE C"/>
    <property type="match status" value="1"/>
</dbReference>
<dbReference type="Gene3D" id="3.20.20.190">
    <property type="entry name" value="Phosphatidylinositol (PI) phosphodiesterase"/>
    <property type="match status" value="1"/>
</dbReference>
<reference evidence="10 11" key="1">
    <citation type="journal article" date="2021" name="Sci. Rep.">
        <title>The genome of the diatom Chaetoceros tenuissimus carries an ancient integrated fragment of an extant virus.</title>
        <authorList>
            <person name="Hongo Y."/>
            <person name="Kimura K."/>
            <person name="Takaki Y."/>
            <person name="Yoshida Y."/>
            <person name="Baba S."/>
            <person name="Kobayashi G."/>
            <person name="Nagasaki K."/>
            <person name="Hano T."/>
            <person name="Tomaru Y."/>
        </authorList>
    </citation>
    <scope>NUCLEOTIDE SEQUENCE [LARGE SCALE GENOMIC DNA]</scope>
    <source>
        <strain evidence="10 11">NIES-3715</strain>
    </source>
</reference>
<protein>
    <recommendedName>
        <fullName evidence="9">GP-PDE domain-containing protein</fullName>
    </recommendedName>
</protein>
<dbReference type="AlphaFoldDB" id="A0AAD3H9U4"/>
<evidence type="ECO:0000256" key="3">
    <source>
        <dbReference type="ARBA" id="ARBA00022692"/>
    </source>
</evidence>
<dbReference type="PROSITE" id="PS51704">
    <property type="entry name" value="GP_PDE"/>
    <property type="match status" value="1"/>
</dbReference>
<dbReference type="EMBL" id="BLLK01000047">
    <property type="protein sequence ID" value="GFH55279.1"/>
    <property type="molecule type" value="Genomic_DNA"/>
</dbReference>
<evidence type="ECO:0000256" key="6">
    <source>
        <dbReference type="ARBA" id="ARBA00023098"/>
    </source>
</evidence>
<dbReference type="GO" id="GO:0046475">
    <property type="term" value="P:glycerophospholipid catabolic process"/>
    <property type="evidence" value="ECO:0007669"/>
    <property type="project" value="TreeGrafter"/>
</dbReference>
<keyword evidence="7" id="KW-0472">Membrane</keyword>
<name>A0AAD3H9U4_9STRA</name>
<feature type="region of interest" description="Disordered" evidence="8">
    <location>
        <begin position="694"/>
        <end position="716"/>
    </location>
</feature>
<evidence type="ECO:0000256" key="2">
    <source>
        <dbReference type="ARBA" id="ARBA00007277"/>
    </source>
</evidence>
<gene>
    <name evidence="10" type="ORF">CTEN210_11755</name>
</gene>
<feature type="region of interest" description="Disordered" evidence="8">
    <location>
        <begin position="538"/>
        <end position="570"/>
    </location>
</feature>
<dbReference type="GO" id="GO:0005737">
    <property type="term" value="C:cytoplasm"/>
    <property type="evidence" value="ECO:0007669"/>
    <property type="project" value="UniProtKB-ARBA"/>
</dbReference>
<evidence type="ECO:0000256" key="8">
    <source>
        <dbReference type="SAM" id="MobiDB-lite"/>
    </source>
</evidence>
<evidence type="ECO:0000256" key="4">
    <source>
        <dbReference type="ARBA" id="ARBA00022801"/>
    </source>
</evidence>
<keyword evidence="4" id="KW-0378">Hydrolase</keyword>
<proteinExistence type="inferred from homology"/>
<comment type="subcellular location">
    <subcellularLocation>
        <location evidence="1">Membrane</location>
    </subcellularLocation>
</comment>
<comment type="similarity">
    <text evidence="2">Belongs to the glycerophosphoryl diester phosphodiesterase family.</text>
</comment>
<feature type="region of interest" description="Disordered" evidence="8">
    <location>
        <begin position="448"/>
        <end position="476"/>
    </location>
</feature>
<evidence type="ECO:0000256" key="1">
    <source>
        <dbReference type="ARBA" id="ARBA00004370"/>
    </source>
</evidence>
<dbReference type="Pfam" id="PF03009">
    <property type="entry name" value="GDPD"/>
    <property type="match status" value="1"/>
</dbReference>